<dbReference type="VEuPathDB" id="FungiDB:ASPWEDRAFT_49611"/>
<evidence type="ECO:0000313" key="10">
    <source>
        <dbReference type="EMBL" id="OJJ39699.1"/>
    </source>
</evidence>
<dbReference type="InterPro" id="IPR001623">
    <property type="entry name" value="DnaJ_domain"/>
</dbReference>
<dbReference type="FunFam" id="2.60.260.20:FF:000024">
    <property type="entry name" value="Mitochondrial protein import protein MAS5"/>
    <property type="match status" value="1"/>
</dbReference>
<dbReference type="Pfam" id="PF00226">
    <property type="entry name" value="DnaJ"/>
    <property type="match status" value="1"/>
</dbReference>
<dbReference type="SUPFAM" id="SSF46565">
    <property type="entry name" value="Chaperone J-domain"/>
    <property type="match status" value="1"/>
</dbReference>
<dbReference type="InterPro" id="IPR001305">
    <property type="entry name" value="HSP_DnaJ_Cys-rich_dom"/>
</dbReference>
<evidence type="ECO:0000256" key="6">
    <source>
        <dbReference type="PROSITE-ProRule" id="PRU00546"/>
    </source>
</evidence>
<keyword evidence="5" id="KW-0143">Chaperone</keyword>
<feature type="domain" description="CR-type" evidence="9">
    <location>
        <begin position="133"/>
        <end position="216"/>
    </location>
</feature>
<dbReference type="Gene3D" id="1.10.287.110">
    <property type="entry name" value="DnaJ domain"/>
    <property type="match status" value="1"/>
</dbReference>
<dbReference type="GO" id="GO:0009408">
    <property type="term" value="P:response to heat"/>
    <property type="evidence" value="ECO:0007669"/>
    <property type="project" value="InterPro"/>
</dbReference>
<evidence type="ECO:0000259" key="9">
    <source>
        <dbReference type="PROSITE" id="PS51188"/>
    </source>
</evidence>
<dbReference type="Pfam" id="PF00684">
    <property type="entry name" value="DnaJ_CXXCXGXG"/>
    <property type="match status" value="1"/>
</dbReference>
<dbReference type="SMART" id="SM00271">
    <property type="entry name" value="DnaJ"/>
    <property type="match status" value="1"/>
</dbReference>
<dbReference type="PRINTS" id="PR00625">
    <property type="entry name" value="JDOMAIN"/>
</dbReference>
<dbReference type="PROSITE" id="PS00636">
    <property type="entry name" value="DNAJ_1"/>
    <property type="match status" value="1"/>
</dbReference>
<keyword evidence="4 6" id="KW-0862">Zinc</keyword>
<dbReference type="CDD" id="cd06257">
    <property type="entry name" value="DnaJ"/>
    <property type="match status" value="1"/>
</dbReference>
<evidence type="ECO:0000256" key="5">
    <source>
        <dbReference type="ARBA" id="ARBA00023186"/>
    </source>
</evidence>
<dbReference type="GeneID" id="63753147"/>
<dbReference type="Gene3D" id="2.10.230.10">
    <property type="entry name" value="Heat shock protein DnaJ, cysteine-rich domain"/>
    <property type="match status" value="1"/>
</dbReference>
<dbReference type="SUPFAM" id="SSF49493">
    <property type="entry name" value="HSP40/DnaJ peptide-binding domain"/>
    <property type="match status" value="2"/>
</dbReference>
<organism evidence="10 11">
    <name type="scientific">Aspergillus wentii DTO 134E9</name>
    <dbReference type="NCBI Taxonomy" id="1073089"/>
    <lineage>
        <taxon>Eukaryota</taxon>
        <taxon>Fungi</taxon>
        <taxon>Dikarya</taxon>
        <taxon>Ascomycota</taxon>
        <taxon>Pezizomycotina</taxon>
        <taxon>Eurotiomycetes</taxon>
        <taxon>Eurotiomycetidae</taxon>
        <taxon>Eurotiales</taxon>
        <taxon>Aspergillaceae</taxon>
        <taxon>Aspergillus</taxon>
        <taxon>Aspergillus subgen. Cremei</taxon>
    </lineage>
</organism>
<dbReference type="FunFam" id="2.10.230.10:FF:000001">
    <property type="entry name" value="DnaJ subfamily A member 2"/>
    <property type="match status" value="1"/>
</dbReference>
<dbReference type="OrthoDB" id="550424at2759"/>
<dbReference type="InterPro" id="IPR044713">
    <property type="entry name" value="DNJA1/2-like"/>
</dbReference>
<dbReference type="FunFam" id="1.10.287.110:FF:000048">
    <property type="entry name" value="DnaJ family protein"/>
    <property type="match status" value="1"/>
</dbReference>
<dbReference type="Gene3D" id="2.60.260.20">
    <property type="entry name" value="Urease metallochaperone UreE, N-terminal domain"/>
    <property type="match status" value="2"/>
</dbReference>
<protein>
    <recommendedName>
        <fullName evidence="12">Mitochondrial protein import protein MAS5</fullName>
    </recommendedName>
</protein>
<name>A0A1L9RXP5_ASPWE</name>
<dbReference type="SUPFAM" id="SSF57938">
    <property type="entry name" value="DnaJ/Hsp40 cysteine-rich domain"/>
    <property type="match status" value="1"/>
</dbReference>
<evidence type="ECO:0000256" key="7">
    <source>
        <dbReference type="SAM" id="MobiDB-lite"/>
    </source>
</evidence>
<dbReference type="PANTHER" id="PTHR43888">
    <property type="entry name" value="DNAJ-LIKE-2, ISOFORM A-RELATED"/>
    <property type="match status" value="1"/>
</dbReference>
<dbReference type="PROSITE" id="PS50076">
    <property type="entry name" value="DNAJ_2"/>
    <property type="match status" value="1"/>
</dbReference>
<dbReference type="GO" id="GO:0051082">
    <property type="term" value="F:unfolded protein binding"/>
    <property type="evidence" value="ECO:0007669"/>
    <property type="project" value="InterPro"/>
</dbReference>
<evidence type="ECO:0000256" key="3">
    <source>
        <dbReference type="ARBA" id="ARBA00022771"/>
    </source>
</evidence>
<dbReference type="Pfam" id="PF01556">
    <property type="entry name" value="DnaJ_C"/>
    <property type="match status" value="1"/>
</dbReference>
<dbReference type="GO" id="GO:0030544">
    <property type="term" value="F:Hsp70 protein binding"/>
    <property type="evidence" value="ECO:0007669"/>
    <property type="project" value="InterPro"/>
</dbReference>
<reference evidence="11" key="1">
    <citation type="journal article" date="2017" name="Genome Biol.">
        <title>Comparative genomics reveals high biological diversity and specific adaptations in the industrially and medically important fungal genus Aspergillus.</title>
        <authorList>
            <person name="de Vries R.P."/>
            <person name="Riley R."/>
            <person name="Wiebenga A."/>
            <person name="Aguilar-Osorio G."/>
            <person name="Amillis S."/>
            <person name="Uchima C.A."/>
            <person name="Anderluh G."/>
            <person name="Asadollahi M."/>
            <person name="Askin M."/>
            <person name="Barry K."/>
            <person name="Battaglia E."/>
            <person name="Bayram O."/>
            <person name="Benocci T."/>
            <person name="Braus-Stromeyer S.A."/>
            <person name="Caldana C."/>
            <person name="Canovas D."/>
            <person name="Cerqueira G.C."/>
            <person name="Chen F."/>
            <person name="Chen W."/>
            <person name="Choi C."/>
            <person name="Clum A."/>
            <person name="Dos Santos R.A."/>
            <person name="Damasio A.R."/>
            <person name="Diallinas G."/>
            <person name="Emri T."/>
            <person name="Fekete E."/>
            <person name="Flipphi M."/>
            <person name="Freyberg S."/>
            <person name="Gallo A."/>
            <person name="Gournas C."/>
            <person name="Habgood R."/>
            <person name="Hainaut M."/>
            <person name="Harispe M.L."/>
            <person name="Henrissat B."/>
            <person name="Hilden K.S."/>
            <person name="Hope R."/>
            <person name="Hossain A."/>
            <person name="Karabika E."/>
            <person name="Karaffa L."/>
            <person name="Karanyi Z."/>
            <person name="Krasevec N."/>
            <person name="Kuo A."/>
            <person name="Kusch H."/>
            <person name="LaButti K."/>
            <person name="Lagendijk E.L."/>
            <person name="Lapidus A."/>
            <person name="Levasseur A."/>
            <person name="Lindquist E."/>
            <person name="Lipzen A."/>
            <person name="Logrieco A.F."/>
            <person name="MacCabe A."/>
            <person name="Maekelae M.R."/>
            <person name="Malavazi I."/>
            <person name="Melin P."/>
            <person name="Meyer V."/>
            <person name="Mielnichuk N."/>
            <person name="Miskei M."/>
            <person name="Molnar A.P."/>
            <person name="Mule G."/>
            <person name="Ngan C.Y."/>
            <person name="Orejas M."/>
            <person name="Orosz E."/>
            <person name="Ouedraogo J.P."/>
            <person name="Overkamp K.M."/>
            <person name="Park H.-S."/>
            <person name="Perrone G."/>
            <person name="Piumi F."/>
            <person name="Punt P.J."/>
            <person name="Ram A.F."/>
            <person name="Ramon A."/>
            <person name="Rauscher S."/>
            <person name="Record E."/>
            <person name="Riano-Pachon D.M."/>
            <person name="Robert V."/>
            <person name="Roehrig J."/>
            <person name="Ruller R."/>
            <person name="Salamov A."/>
            <person name="Salih N.S."/>
            <person name="Samson R.A."/>
            <person name="Sandor E."/>
            <person name="Sanguinetti M."/>
            <person name="Schuetze T."/>
            <person name="Sepcic K."/>
            <person name="Shelest E."/>
            <person name="Sherlock G."/>
            <person name="Sophianopoulou V."/>
            <person name="Squina F.M."/>
            <person name="Sun H."/>
            <person name="Susca A."/>
            <person name="Todd R.B."/>
            <person name="Tsang A."/>
            <person name="Unkles S.E."/>
            <person name="van de Wiele N."/>
            <person name="van Rossen-Uffink D."/>
            <person name="Oliveira J.V."/>
            <person name="Vesth T.C."/>
            <person name="Visser J."/>
            <person name="Yu J.-H."/>
            <person name="Zhou M."/>
            <person name="Andersen M.R."/>
            <person name="Archer D.B."/>
            <person name="Baker S.E."/>
            <person name="Benoit I."/>
            <person name="Brakhage A.A."/>
            <person name="Braus G.H."/>
            <person name="Fischer R."/>
            <person name="Frisvad J.C."/>
            <person name="Goldman G.H."/>
            <person name="Houbraken J."/>
            <person name="Oakley B."/>
            <person name="Pocsi I."/>
            <person name="Scazzocchio C."/>
            <person name="Seiboth B."/>
            <person name="vanKuyk P.A."/>
            <person name="Wortman J."/>
            <person name="Dyer P.S."/>
            <person name="Grigoriev I.V."/>
        </authorList>
    </citation>
    <scope>NUCLEOTIDE SEQUENCE [LARGE SCALE GENOMIC DNA]</scope>
    <source>
        <strain evidence="11">DTO 134E9</strain>
    </source>
</reference>
<accession>A0A1L9RXP5</accession>
<dbReference type="CDD" id="cd10747">
    <property type="entry name" value="DnaJ_C"/>
    <property type="match status" value="1"/>
</dbReference>
<dbReference type="InterPro" id="IPR036410">
    <property type="entry name" value="HSP_DnaJ_Cys-rich_dom_sf"/>
</dbReference>
<evidence type="ECO:0000256" key="2">
    <source>
        <dbReference type="ARBA" id="ARBA00022737"/>
    </source>
</evidence>
<dbReference type="AlphaFoldDB" id="A0A1L9RXP5"/>
<evidence type="ECO:0008006" key="12">
    <source>
        <dbReference type="Google" id="ProtNLM"/>
    </source>
</evidence>
<dbReference type="InterPro" id="IPR002939">
    <property type="entry name" value="DnaJ_C"/>
</dbReference>
<dbReference type="InterPro" id="IPR008971">
    <property type="entry name" value="HSP40/DnaJ_pept-bd"/>
</dbReference>
<dbReference type="EMBL" id="KV878210">
    <property type="protein sequence ID" value="OJJ39699.1"/>
    <property type="molecule type" value="Genomic_DNA"/>
</dbReference>
<feature type="domain" description="J" evidence="8">
    <location>
        <begin position="6"/>
        <end position="71"/>
    </location>
</feature>
<keyword evidence="3 6" id="KW-0863">Zinc-finger</keyword>
<feature type="zinc finger region" description="CR-type" evidence="6">
    <location>
        <begin position="133"/>
        <end position="216"/>
    </location>
</feature>
<gene>
    <name evidence="10" type="ORF">ASPWEDRAFT_49611</name>
</gene>
<dbReference type="PROSITE" id="PS51188">
    <property type="entry name" value="ZF_CR"/>
    <property type="match status" value="1"/>
</dbReference>
<keyword evidence="2" id="KW-0677">Repeat</keyword>
<dbReference type="InterPro" id="IPR018253">
    <property type="entry name" value="DnaJ_domain_CS"/>
</dbReference>
<dbReference type="InterPro" id="IPR036869">
    <property type="entry name" value="J_dom_sf"/>
</dbReference>
<keyword evidence="11" id="KW-1185">Reference proteome</keyword>
<dbReference type="GO" id="GO:0008270">
    <property type="term" value="F:zinc ion binding"/>
    <property type="evidence" value="ECO:0007669"/>
    <property type="project" value="UniProtKB-KW"/>
</dbReference>
<evidence type="ECO:0000256" key="1">
    <source>
        <dbReference type="ARBA" id="ARBA00022723"/>
    </source>
</evidence>
<dbReference type="HAMAP" id="MF_01152">
    <property type="entry name" value="DnaJ"/>
    <property type="match status" value="1"/>
</dbReference>
<evidence type="ECO:0000259" key="8">
    <source>
        <dbReference type="PROSITE" id="PS50076"/>
    </source>
</evidence>
<evidence type="ECO:0000256" key="4">
    <source>
        <dbReference type="ARBA" id="ARBA00022833"/>
    </source>
</evidence>
<keyword evidence="1 6" id="KW-0479">Metal-binding</keyword>
<dbReference type="STRING" id="1073089.A0A1L9RXP5"/>
<feature type="region of interest" description="Disordered" evidence="7">
    <location>
        <begin position="375"/>
        <end position="413"/>
    </location>
</feature>
<dbReference type="InterPro" id="IPR012724">
    <property type="entry name" value="DnaJ"/>
</dbReference>
<sequence>MVKETKFYDLLGVDPSASEAQLKTAYKKGALKYHPDKNTNNPEAAEKFKEMSHAYEILSDPDKRGMYDQLGEEGLEGGAGGGMGAEDLFAQFFGGGGGAFGGMFGGGMRDQGPKKARTIHHVHKVNLEDIYRGKVSKLALQKSVICPGCDGRGGKEGAVKSCTGCNGSGMKTMMRQMGPMIQRFQTVCSDCNGEGESIREKDRCKRCSGKKTTVERKVLHVHVDKGVKNGHKIEFRGEGDQMPGVMSGDVVFEIEQKPHPRFQRKEDDLFYQAEIDLLTALGGGSLSIEHLDDRWLTVTIAPGEVITPGAIKIVKGQGMPSFRHHDYGNLYIQFDVKFPEKDQLQNLNLLEQVLPPRMEQAKPPADAMVEDFDLEDVDGSEYSQARAHGAASAMDEDDDDVPPGAERVQCASQ</sequence>
<proteinExistence type="inferred from homology"/>
<dbReference type="GO" id="GO:0005524">
    <property type="term" value="F:ATP binding"/>
    <property type="evidence" value="ECO:0007669"/>
    <property type="project" value="InterPro"/>
</dbReference>
<dbReference type="RefSeq" id="XP_040693375.1">
    <property type="nucleotide sequence ID" value="XM_040837299.1"/>
</dbReference>
<dbReference type="CDD" id="cd10719">
    <property type="entry name" value="DnaJ_zf"/>
    <property type="match status" value="1"/>
</dbReference>
<evidence type="ECO:0000313" key="11">
    <source>
        <dbReference type="Proteomes" id="UP000184383"/>
    </source>
</evidence>
<dbReference type="Proteomes" id="UP000184383">
    <property type="component" value="Unassembled WGS sequence"/>
</dbReference>
<dbReference type="GO" id="GO:0006457">
    <property type="term" value="P:protein folding"/>
    <property type="evidence" value="ECO:0007669"/>
    <property type="project" value="InterPro"/>
</dbReference>